<keyword evidence="1" id="KW-0812">Transmembrane</keyword>
<evidence type="ECO:0000313" key="4">
    <source>
        <dbReference type="Proteomes" id="UP000614261"/>
    </source>
</evidence>
<keyword evidence="1" id="KW-1133">Transmembrane helix</keyword>
<dbReference type="EMBL" id="BMGD01000001">
    <property type="protein sequence ID" value="GGB52200.1"/>
    <property type="molecule type" value="Genomic_DNA"/>
</dbReference>
<evidence type="ECO:0000313" key="3">
    <source>
        <dbReference type="EMBL" id="GGB52200.1"/>
    </source>
</evidence>
<feature type="transmembrane region" description="Helical" evidence="1">
    <location>
        <begin position="128"/>
        <end position="146"/>
    </location>
</feature>
<feature type="transmembrane region" description="Helical" evidence="1">
    <location>
        <begin position="97"/>
        <end position="116"/>
    </location>
</feature>
<accession>A0ABQ1IVQ7</accession>
<keyword evidence="1" id="KW-0472">Membrane</keyword>
<protein>
    <recommendedName>
        <fullName evidence="2">EamA domain-containing protein</fullName>
    </recommendedName>
</protein>
<dbReference type="SUPFAM" id="SSF103481">
    <property type="entry name" value="Multidrug resistance efflux transporter EmrE"/>
    <property type="match status" value="2"/>
</dbReference>
<dbReference type="Proteomes" id="UP000614261">
    <property type="component" value="Unassembled WGS sequence"/>
</dbReference>
<dbReference type="RefSeq" id="WP_188512654.1">
    <property type="nucleotide sequence ID" value="NZ_BMGD01000001.1"/>
</dbReference>
<name>A0ABQ1IVQ7_9SPHN</name>
<dbReference type="InterPro" id="IPR037185">
    <property type="entry name" value="EmrE-like"/>
</dbReference>
<gene>
    <name evidence="3" type="ORF">GCM10010833_03710</name>
</gene>
<proteinExistence type="predicted"/>
<evidence type="ECO:0000259" key="2">
    <source>
        <dbReference type="Pfam" id="PF00892"/>
    </source>
</evidence>
<comment type="caution">
    <text evidence="3">The sequence shown here is derived from an EMBL/GenBank/DDBJ whole genome shotgun (WGS) entry which is preliminary data.</text>
</comment>
<feature type="transmembrane region" description="Helical" evidence="1">
    <location>
        <begin position="40"/>
        <end position="57"/>
    </location>
</feature>
<feature type="transmembrane region" description="Helical" evidence="1">
    <location>
        <begin position="268"/>
        <end position="286"/>
    </location>
</feature>
<feature type="domain" description="EamA" evidence="2">
    <location>
        <begin position="11"/>
        <end position="141"/>
    </location>
</feature>
<dbReference type="InterPro" id="IPR000620">
    <property type="entry name" value="EamA_dom"/>
</dbReference>
<organism evidence="3 4">
    <name type="scientific">Blastomonas aquatica</name>
    <dbReference type="NCBI Taxonomy" id="1510276"/>
    <lineage>
        <taxon>Bacteria</taxon>
        <taxon>Pseudomonadati</taxon>
        <taxon>Pseudomonadota</taxon>
        <taxon>Alphaproteobacteria</taxon>
        <taxon>Sphingomonadales</taxon>
        <taxon>Sphingomonadaceae</taxon>
        <taxon>Blastomonas</taxon>
    </lineage>
</organism>
<reference evidence="4" key="1">
    <citation type="journal article" date="2019" name="Int. J. Syst. Evol. Microbiol.">
        <title>The Global Catalogue of Microorganisms (GCM) 10K type strain sequencing project: providing services to taxonomists for standard genome sequencing and annotation.</title>
        <authorList>
            <consortium name="The Broad Institute Genomics Platform"/>
            <consortium name="The Broad Institute Genome Sequencing Center for Infectious Disease"/>
            <person name="Wu L."/>
            <person name="Ma J."/>
        </authorList>
    </citation>
    <scope>NUCLEOTIDE SEQUENCE [LARGE SCALE GENOMIC DNA]</scope>
    <source>
        <strain evidence="4">CGMCC 1.12851</strain>
    </source>
</reference>
<dbReference type="Pfam" id="PF00892">
    <property type="entry name" value="EamA"/>
    <property type="match status" value="2"/>
</dbReference>
<sequence length="302" mass="32352">MTKATERGGGFALLALILANIALAFGPLFVRMADTGPVSAGFWRLTLALPVLVLIAMQRREPLSGYGRGIWWMLALGGFAFALDLASWNFGIERTKLANSTLFGNMGSIILVLYGFVISRAWPHKAELGAVILAIVGAGLLMGSSYELDVRNLVGDLFCLAAGVLYVVYLLSIRHVRNELGSWSVLVWSTVFGIGPLLLIALLLGEPVWPTDWTAVLLLAVVCQLFGQGLMVYAVSHFSPVVLGIVLLSQPVIAAIIGWVVFNEVLSLADWIGMIAIGVALVLVRLPEARRAARLAGSPQAS</sequence>
<dbReference type="PANTHER" id="PTHR22911">
    <property type="entry name" value="ACYL-MALONYL CONDENSING ENZYME-RELATED"/>
    <property type="match status" value="1"/>
</dbReference>
<dbReference type="PANTHER" id="PTHR22911:SF76">
    <property type="entry name" value="EAMA DOMAIN-CONTAINING PROTEIN"/>
    <property type="match status" value="1"/>
</dbReference>
<feature type="domain" description="EamA" evidence="2">
    <location>
        <begin position="154"/>
        <end position="284"/>
    </location>
</feature>
<feature type="transmembrane region" description="Helical" evidence="1">
    <location>
        <begin position="69"/>
        <end position="91"/>
    </location>
</feature>
<feature type="transmembrane region" description="Helical" evidence="1">
    <location>
        <begin position="183"/>
        <end position="204"/>
    </location>
</feature>
<feature type="transmembrane region" description="Helical" evidence="1">
    <location>
        <begin position="242"/>
        <end position="262"/>
    </location>
</feature>
<feature type="transmembrane region" description="Helical" evidence="1">
    <location>
        <begin position="216"/>
        <end position="235"/>
    </location>
</feature>
<keyword evidence="4" id="KW-1185">Reference proteome</keyword>
<evidence type="ECO:0000256" key="1">
    <source>
        <dbReference type="SAM" id="Phobius"/>
    </source>
</evidence>
<feature type="transmembrane region" description="Helical" evidence="1">
    <location>
        <begin position="152"/>
        <end position="171"/>
    </location>
</feature>